<dbReference type="Gene3D" id="3.50.30.20">
    <property type="entry name" value="Carbamoyl-phosphate synthase small subunit, N-terminal domain"/>
    <property type="match status" value="1"/>
</dbReference>
<evidence type="ECO:0000256" key="4">
    <source>
        <dbReference type="ARBA" id="ARBA00022598"/>
    </source>
</evidence>
<comment type="pathway">
    <text evidence="2 12">Amino-acid biosynthesis; L-arginine biosynthesis; carbamoyl phosphate from bicarbonate: step 1/1.</text>
</comment>
<geneLocation type="chloroplast" evidence="14"/>
<evidence type="ECO:0000256" key="10">
    <source>
        <dbReference type="ARBA" id="ARBA00048816"/>
    </source>
</evidence>
<dbReference type="SUPFAM" id="SSF52021">
    <property type="entry name" value="Carbamoyl phosphate synthetase, small subunit N-terminal domain"/>
    <property type="match status" value="1"/>
</dbReference>
<evidence type="ECO:0000259" key="13">
    <source>
        <dbReference type="SMART" id="SM01097"/>
    </source>
</evidence>
<evidence type="ECO:0000256" key="7">
    <source>
        <dbReference type="ARBA" id="ARBA00022962"/>
    </source>
</evidence>
<evidence type="ECO:0000256" key="8">
    <source>
        <dbReference type="ARBA" id="ARBA00022975"/>
    </source>
</evidence>
<dbReference type="InterPro" id="IPR035686">
    <property type="entry name" value="CPSase_GATase1"/>
</dbReference>
<dbReference type="InterPro" id="IPR050472">
    <property type="entry name" value="Anth_synth/Amidotransfase"/>
</dbReference>
<dbReference type="GO" id="GO:0044205">
    <property type="term" value="P:'de novo' UMP biosynthetic process"/>
    <property type="evidence" value="ECO:0007669"/>
    <property type="project" value="UniProtKB-UniRule"/>
</dbReference>
<feature type="binding site" evidence="12">
    <location>
        <position position="316"/>
    </location>
    <ligand>
        <name>L-glutamine</name>
        <dbReference type="ChEBI" id="CHEBI:58359"/>
    </ligand>
</feature>
<dbReference type="PRINTS" id="PR00096">
    <property type="entry name" value="GATASE"/>
</dbReference>
<keyword evidence="6 12" id="KW-0067">ATP-binding</keyword>
<dbReference type="Pfam" id="PF00117">
    <property type="entry name" value="GATase"/>
    <property type="match status" value="1"/>
</dbReference>
<dbReference type="GO" id="GO:0009507">
    <property type="term" value="C:chloroplast"/>
    <property type="evidence" value="ECO:0007669"/>
    <property type="project" value="UniProtKB-SubCell"/>
</dbReference>
<evidence type="ECO:0000256" key="6">
    <source>
        <dbReference type="ARBA" id="ARBA00022840"/>
    </source>
</evidence>
<feature type="domain" description="Carbamoyl-phosphate synthase small subunit N-terminal" evidence="13">
    <location>
        <begin position="7"/>
        <end position="137"/>
    </location>
</feature>
<gene>
    <name evidence="12 14" type="primary">carA</name>
    <name evidence="14" type="ORF">J0158_26</name>
</gene>
<dbReference type="FunFam" id="3.50.30.20:FF:000001">
    <property type="entry name" value="Carbamoyl-phosphate synthase small chain"/>
    <property type="match status" value="1"/>
</dbReference>
<dbReference type="UniPathway" id="UPA00068">
    <property type="reaction ID" value="UER00171"/>
</dbReference>
<dbReference type="GO" id="GO:0006526">
    <property type="term" value="P:L-arginine biosynthetic process"/>
    <property type="evidence" value="ECO:0007669"/>
    <property type="project" value="UniProtKB-UniRule"/>
</dbReference>
<proteinExistence type="inferred from homology"/>
<dbReference type="CDD" id="cd01744">
    <property type="entry name" value="GATase1_CPSase"/>
    <property type="match status" value="1"/>
</dbReference>
<dbReference type="PRINTS" id="PR00097">
    <property type="entry name" value="ANTSNTHASEII"/>
</dbReference>
<dbReference type="PRINTS" id="PR00099">
    <property type="entry name" value="CPSGATASE"/>
</dbReference>
<evidence type="ECO:0000256" key="2">
    <source>
        <dbReference type="ARBA" id="ARBA00005077"/>
    </source>
</evidence>
<dbReference type="GO" id="GO:0006541">
    <property type="term" value="P:glutamine metabolic process"/>
    <property type="evidence" value="ECO:0007669"/>
    <property type="project" value="InterPro"/>
</dbReference>
<dbReference type="Pfam" id="PF00988">
    <property type="entry name" value="CPSase_sm_chain"/>
    <property type="match status" value="1"/>
</dbReference>
<dbReference type="InterPro" id="IPR006274">
    <property type="entry name" value="CarbamoylP_synth_ssu"/>
</dbReference>
<evidence type="ECO:0000256" key="11">
    <source>
        <dbReference type="ARBA" id="ARBA00049285"/>
    </source>
</evidence>
<keyword evidence="5 12" id="KW-0547">Nucleotide-binding</keyword>
<dbReference type="UniPathway" id="UPA00070">
    <property type="reaction ID" value="UER00115"/>
</dbReference>
<evidence type="ECO:0000256" key="5">
    <source>
        <dbReference type="ARBA" id="ARBA00022741"/>
    </source>
</evidence>
<comment type="similarity">
    <text evidence="3 12">Belongs to the CarA family.</text>
</comment>
<evidence type="ECO:0000256" key="12">
    <source>
        <dbReference type="HAMAP-Rule" id="MF_01209"/>
    </source>
</evidence>
<feature type="binding site" evidence="12">
    <location>
        <position position="51"/>
    </location>
    <ligand>
        <name>L-glutamine</name>
        <dbReference type="ChEBI" id="CHEBI:58359"/>
    </ligand>
</feature>
<dbReference type="GO" id="GO:0006207">
    <property type="term" value="P:'de novo' pyrimidine nucleobase biosynthetic process"/>
    <property type="evidence" value="ECO:0007669"/>
    <property type="project" value="InterPro"/>
</dbReference>
<dbReference type="NCBIfam" id="NF009475">
    <property type="entry name" value="PRK12838.1"/>
    <property type="match status" value="1"/>
</dbReference>
<feature type="binding site" evidence="12">
    <location>
        <position position="248"/>
    </location>
    <ligand>
        <name>L-glutamine</name>
        <dbReference type="ChEBI" id="CHEBI:58359"/>
    </ligand>
</feature>
<dbReference type="NCBIfam" id="TIGR01368">
    <property type="entry name" value="CPSaseIIsmall"/>
    <property type="match status" value="1"/>
</dbReference>
<dbReference type="InterPro" id="IPR017926">
    <property type="entry name" value="GATASE"/>
</dbReference>
<protein>
    <recommendedName>
        <fullName evidence="12">Carbamoyl phosphate synthase small chain</fullName>
        <ecNumber evidence="12">6.3.5.5</ecNumber>
    </recommendedName>
    <alternativeName>
        <fullName evidence="12">Carbamoyl phosphate synthetase glutamine chain</fullName>
    </alternativeName>
</protein>
<dbReference type="PROSITE" id="PS51273">
    <property type="entry name" value="GATASE_TYPE_1"/>
    <property type="match status" value="1"/>
</dbReference>
<feature type="binding site" evidence="12">
    <location>
        <position position="275"/>
    </location>
    <ligand>
        <name>L-glutamine</name>
        <dbReference type="ChEBI" id="CHEBI:58359"/>
    </ligand>
</feature>
<keyword evidence="7 12" id="KW-0315">Glutamine amidotransferase</keyword>
<feature type="binding site" evidence="12">
    <location>
        <position position="278"/>
    </location>
    <ligand>
        <name>L-glutamine</name>
        <dbReference type="ChEBI" id="CHEBI:58359"/>
    </ligand>
</feature>
<reference evidence="14" key="2">
    <citation type="submission" date="2016-10" db="EMBL/GenBank/DDBJ databases">
        <authorList>
            <person name="de Groot N.N."/>
        </authorList>
    </citation>
    <scope>NUCLEOTIDE SEQUENCE</scope>
    <source>
        <strain evidence="14">J.0158</strain>
    </source>
</reference>
<feature type="binding site" evidence="12">
    <location>
        <position position="246"/>
    </location>
    <ligand>
        <name>L-glutamine</name>
        <dbReference type="ChEBI" id="CHEBI:58359"/>
    </ligand>
</feature>
<dbReference type="InterPro" id="IPR029062">
    <property type="entry name" value="Class_I_gatase-like"/>
</dbReference>
<dbReference type="InterPro" id="IPR002474">
    <property type="entry name" value="CarbamoylP_synth_ssu_N"/>
</dbReference>
<keyword evidence="8 12" id="KW-0665">Pyrimidine biosynthesis</keyword>
<evidence type="ECO:0000256" key="9">
    <source>
        <dbReference type="ARBA" id="ARBA00044031"/>
    </source>
</evidence>
<dbReference type="HAMAP" id="MF_01209">
    <property type="entry name" value="CPSase_S_chain"/>
    <property type="match status" value="1"/>
</dbReference>
<comment type="subcellular location">
    <subcellularLocation>
        <location evidence="12">Plastid</location>
        <location evidence="12">Chloroplast</location>
    </subcellularLocation>
</comment>
<reference evidence="14" key="1">
    <citation type="submission" date="2016-10" db="EMBL/GenBank/DDBJ databases">
        <title>Chloroplast genomes as a tool to resolve red algal phylogenies: a case study in the Nemaliales.</title>
        <authorList>
            <person name="Costa J.F."/>
            <person name="Lin S.M."/>
            <person name="Macaya E.C."/>
            <person name="Fernandez-Garcia C."/>
            <person name="Verbruggen H."/>
        </authorList>
    </citation>
    <scope>NUCLEOTIDE SEQUENCE</scope>
    <source>
        <strain evidence="14">J.0158</strain>
    </source>
</reference>
<dbReference type="SMART" id="SM01097">
    <property type="entry name" value="CPSase_sm_chain"/>
    <property type="match status" value="1"/>
</dbReference>
<dbReference type="GeneID" id="30000488"/>
<comment type="catalytic activity">
    <reaction evidence="11 12">
        <text>L-glutamine + H2O = L-glutamate + NH4(+)</text>
        <dbReference type="Rhea" id="RHEA:15889"/>
        <dbReference type="ChEBI" id="CHEBI:15377"/>
        <dbReference type="ChEBI" id="CHEBI:28938"/>
        <dbReference type="ChEBI" id="CHEBI:29985"/>
        <dbReference type="ChEBI" id="CHEBI:58359"/>
    </reaction>
</comment>
<name>A0A1G4NUH2_9FLOR</name>
<feature type="active site" description="Nucleophile" evidence="12">
    <location>
        <position position="274"/>
    </location>
</feature>
<dbReference type="GO" id="GO:0004359">
    <property type="term" value="F:glutaminase activity"/>
    <property type="evidence" value="ECO:0007669"/>
    <property type="project" value="RHEA"/>
</dbReference>
<keyword evidence="14" id="KW-0150">Chloroplast</keyword>
<dbReference type="PANTHER" id="PTHR43418:SF7">
    <property type="entry name" value="CARBAMOYL-PHOSPHATE SYNTHASE SMALL CHAIN"/>
    <property type="match status" value="1"/>
</dbReference>
<comment type="subunit">
    <text evidence="12">Composed of two chains; the small (or glutamine) chain promotes the hydrolysis of glutamine to ammonia, which is used by the large (or ammonia) chain to synthesize carbamoyl phosphate. Tetramer of heterodimers (alpha,beta)4.</text>
</comment>
<evidence type="ECO:0000256" key="1">
    <source>
        <dbReference type="ARBA" id="ARBA00004812"/>
    </source>
</evidence>
<dbReference type="GO" id="GO:0005524">
    <property type="term" value="F:ATP binding"/>
    <property type="evidence" value="ECO:0007669"/>
    <property type="project" value="UniProtKB-UniRule"/>
</dbReference>
<dbReference type="EC" id="6.3.5.5" evidence="12"/>
<dbReference type="Gene3D" id="3.40.50.880">
    <property type="match status" value="1"/>
</dbReference>
<dbReference type="PANTHER" id="PTHR43418">
    <property type="entry name" value="MULTIFUNCTIONAL TRYPTOPHAN BIOSYNTHESIS PROTEIN-RELATED"/>
    <property type="match status" value="1"/>
</dbReference>
<keyword evidence="12" id="KW-0055">Arginine biosynthesis</keyword>
<comment type="catalytic activity">
    <reaction evidence="10 12">
        <text>hydrogencarbonate + L-glutamine + 2 ATP + H2O = carbamoyl phosphate + L-glutamate + 2 ADP + phosphate + 2 H(+)</text>
        <dbReference type="Rhea" id="RHEA:18633"/>
        <dbReference type="ChEBI" id="CHEBI:15377"/>
        <dbReference type="ChEBI" id="CHEBI:15378"/>
        <dbReference type="ChEBI" id="CHEBI:17544"/>
        <dbReference type="ChEBI" id="CHEBI:29985"/>
        <dbReference type="ChEBI" id="CHEBI:30616"/>
        <dbReference type="ChEBI" id="CHEBI:43474"/>
        <dbReference type="ChEBI" id="CHEBI:58228"/>
        <dbReference type="ChEBI" id="CHEBI:58359"/>
        <dbReference type="ChEBI" id="CHEBI:456216"/>
        <dbReference type="EC" id="6.3.5.5"/>
    </reaction>
</comment>
<evidence type="ECO:0000256" key="3">
    <source>
        <dbReference type="ARBA" id="ARBA00007800"/>
    </source>
</evidence>
<dbReference type="SUPFAM" id="SSF52317">
    <property type="entry name" value="Class I glutamine amidotransferase-like"/>
    <property type="match status" value="1"/>
</dbReference>
<dbReference type="RefSeq" id="YP_009314033.1">
    <property type="nucleotide sequence ID" value="NC_031660.1"/>
</dbReference>
<dbReference type="GO" id="GO:0004088">
    <property type="term" value="F:carbamoyl-phosphate synthase (glutamine-hydrolyzing) activity"/>
    <property type="evidence" value="ECO:0007669"/>
    <property type="project" value="UniProtKB-UniRule"/>
</dbReference>
<dbReference type="AlphaFoldDB" id="A0A1G4NUH2"/>
<feature type="active site" evidence="12">
    <location>
        <position position="357"/>
    </location>
</feature>
<accession>A0A1G4NUH2</accession>
<feature type="region of interest" description="CPSase" evidence="12">
    <location>
        <begin position="1"/>
        <end position="197"/>
    </location>
</feature>
<keyword evidence="4 12" id="KW-0436">Ligase</keyword>
<evidence type="ECO:0000313" key="14">
    <source>
        <dbReference type="EMBL" id="SCW22287.1"/>
    </source>
</evidence>
<feature type="binding site" evidence="12">
    <location>
        <position position="314"/>
    </location>
    <ligand>
        <name>L-glutamine</name>
        <dbReference type="ChEBI" id="CHEBI:58359"/>
    </ligand>
</feature>
<feature type="binding site" evidence="12">
    <location>
        <position position="317"/>
    </location>
    <ligand>
        <name>L-glutamine</name>
        <dbReference type="ChEBI" id="CHEBI:58359"/>
    </ligand>
</feature>
<dbReference type="InterPro" id="IPR036480">
    <property type="entry name" value="CarbP_synth_ssu_N_sf"/>
</dbReference>
<dbReference type="EMBL" id="LT622868">
    <property type="protein sequence ID" value="SCW22287.1"/>
    <property type="molecule type" value="Genomic_DNA"/>
</dbReference>
<sequence>MFDTKTYKTVLLLEDNTVYHGWSFTKQNYTSGEVVFNTGMTGYQEIMTDPSYAGQIITFTYPEIGNTGINFEDNESRRPFIKGIVTKNLCLHSSNWRAQQSLIAYLQEHDIAHIYGIDTRALTKHLRTTGTMNGCISTEIDKIPELMAKLQTCQQMEGLDIVRQVSSSSSIACEQIQAYTPQYKPTIPKSTYGPLNIVVVDFGVKYNIIRAMQELSENINIKIVAADTQSQDILALQPDGILLSNGPGDPSVVHYGIQMVQNLIDKEIPMFGICMGHQILSLACGLHTFKLKFGHRGLNHPVGINQDISISSQNHGFAVMPRITKDKEILIYETNHNDQTVASIVHRQHPCFAVQYHPEASPGPHDSMNLFEHFVKIITVIKKHPKIQKTYRESDMFH</sequence>
<comment type="pathway">
    <text evidence="1 12">Pyrimidine metabolism; UMP biosynthesis via de novo pathway; (S)-dihydroorotate from bicarbonate: step 1/3.</text>
</comment>
<comment type="subunit">
    <text evidence="9">Heterodimer composed of 2 chains; the small (or glutamine) chain promotes the hydrolysis of glutamine to ammonia, which is used by the large (or ammonia) chain to synthesize carbamoyl phosphate.</text>
</comment>
<keyword evidence="14" id="KW-0934">Plastid</keyword>
<comment type="function">
    <text evidence="12">Small subunit of the glutamine-dependent carbamoyl phosphate synthetase (CPSase). CPSase catalyzes the formation of carbamoyl phosphate from the ammonia moiety of glutamine, carbonate, and phosphate donated by ATP, constituting the first step of 2 biosynthetic pathways, one leading to arginine and/or urea and the other to pyrimidine nucleotides. The small subunit (glutamine amidotransferase) binds and cleaves glutamine to supply the large subunit with the substrate ammonia.</text>
</comment>
<feature type="active site" evidence="12">
    <location>
        <position position="359"/>
    </location>
</feature>
<keyword evidence="12" id="KW-0028">Amino-acid biosynthesis</keyword>
<organism evidence="14">
    <name type="scientific">Izziella formosana</name>
    <dbReference type="NCBI Taxonomy" id="1653389"/>
    <lineage>
        <taxon>Eukaryota</taxon>
        <taxon>Rhodophyta</taxon>
        <taxon>Florideophyceae</taxon>
        <taxon>Nemaliophycidae</taxon>
        <taxon>Nemaliales</taxon>
        <taxon>Liagoraceae</taxon>
        <taxon>Izziella</taxon>
    </lineage>
</organism>